<feature type="region of interest" description="Disordered" evidence="1">
    <location>
        <begin position="1"/>
        <end position="85"/>
    </location>
</feature>
<reference evidence="2" key="1">
    <citation type="journal article" date="2022" name="Int. J. Mol. Sci.">
        <title>Draft Genome of Tanacetum Coccineum: Genomic Comparison of Closely Related Tanacetum-Family Plants.</title>
        <authorList>
            <person name="Yamashiro T."/>
            <person name="Shiraishi A."/>
            <person name="Nakayama K."/>
            <person name="Satake H."/>
        </authorList>
    </citation>
    <scope>NUCLEOTIDE SEQUENCE</scope>
</reference>
<proteinExistence type="predicted"/>
<evidence type="ECO:0000313" key="3">
    <source>
        <dbReference type="Proteomes" id="UP001151760"/>
    </source>
</evidence>
<sequence length="120" mass="13062">MTSMKMEKPVKETAKPSAAKSSASKAAPKKPAQAREPRKKPPDEAQPPHFRSVHGNPTRSPPKFADSPQPPTTHTPSKGSALSYGALNAGFGSELNLIRTYECEYSVEKSESDYHLNLNK</sequence>
<organism evidence="2 3">
    <name type="scientific">Tanacetum coccineum</name>
    <dbReference type="NCBI Taxonomy" id="301880"/>
    <lineage>
        <taxon>Eukaryota</taxon>
        <taxon>Viridiplantae</taxon>
        <taxon>Streptophyta</taxon>
        <taxon>Embryophyta</taxon>
        <taxon>Tracheophyta</taxon>
        <taxon>Spermatophyta</taxon>
        <taxon>Magnoliopsida</taxon>
        <taxon>eudicotyledons</taxon>
        <taxon>Gunneridae</taxon>
        <taxon>Pentapetalae</taxon>
        <taxon>asterids</taxon>
        <taxon>campanulids</taxon>
        <taxon>Asterales</taxon>
        <taxon>Asteraceae</taxon>
        <taxon>Asteroideae</taxon>
        <taxon>Anthemideae</taxon>
        <taxon>Anthemidinae</taxon>
        <taxon>Tanacetum</taxon>
    </lineage>
</organism>
<feature type="compositionally biased region" description="Basic and acidic residues" evidence="1">
    <location>
        <begin position="1"/>
        <end position="14"/>
    </location>
</feature>
<evidence type="ECO:0000256" key="1">
    <source>
        <dbReference type="SAM" id="MobiDB-lite"/>
    </source>
</evidence>
<accession>A0ABQ5GK17</accession>
<keyword evidence="3" id="KW-1185">Reference proteome</keyword>
<protein>
    <submittedName>
        <fullName evidence="2">Uncharacterized protein</fullName>
    </submittedName>
</protein>
<evidence type="ECO:0000313" key="2">
    <source>
        <dbReference type="EMBL" id="GJT75544.1"/>
    </source>
</evidence>
<name>A0ABQ5GK17_9ASTR</name>
<dbReference type="Proteomes" id="UP001151760">
    <property type="component" value="Unassembled WGS sequence"/>
</dbReference>
<gene>
    <name evidence="2" type="ORF">Tco_1042269</name>
</gene>
<dbReference type="EMBL" id="BQNB010018540">
    <property type="protein sequence ID" value="GJT75544.1"/>
    <property type="molecule type" value="Genomic_DNA"/>
</dbReference>
<feature type="compositionally biased region" description="Low complexity" evidence="1">
    <location>
        <begin position="15"/>
        <end position="31"/>
    </location>
</feature>
<reference evidence="2" key="2">
    <citation type="submission" date="2022-01" db="EMBL/GenBank/DDBJ databases">
        <authorList>
            <person name="Yamashiro T."/>
            <person name="Shiraishi A."/>
            <person name="Satake H."/>
            <person name="Nakayama K."/>
        </authorList>
    </citation>
    <scope>NUCLEOTIDE SEQUENCE</scope>
</reference>
<feature type="compositionally biased region" description="Basic and acidic residues" evidence="1">
    <location>
        <begin position="33"/>
        <end position="43"/>
    </location>
</feature>
<comment type="caution">
    <text evidence="2">The sequence shown here is derived from an EMBL/GenBank/DDBJ whole genome shotgun (WGS) entry which is preliminary data.</text>
</comment>